<organism evidence="6 7">
    <name type="scientific">Gordonia bronchialis (strain ATCC 25592 / DSM 43247 / BCRC 13721 / JCM 3198 / KCTC 3076 / NBRC 16047 / NCTC 10667)</name>
    <name type="common">Rhodococcus bronchialis</name>
    <dbReference type="NCBI Taxonomy" id="526226"/>
    <lineage>
        <taxon>Bacteria</taxon>
        <taxon>Bacillati</taxon>
        <taxon>Actinomycetota</taxon>
        <taxon>Actinomycetes</taxon>
        <taxon>Mycobacteriales</taxon>
        <taxon>Gordoniaceae</taxon>
        <taxon>Gordonia</taxon>
    </lineage>
</organism>
<dbReference type="SUPFAM" id="SSF46689">
    <property type="entry name" value="Homeodomain-like"/>
    <property type="match status" value="1"/>
</dbReference>
<dbReference type="HOGENOM" id="CLU_069356_19_2_11"/>
<proteinExistence type="predicted"/>
<evidence type="ECO:0000256" key="3">
    <source>
        <dbReference type="ARBA" id="ARBA00023163"/>
    </source>
</evidence>
<accession>D0L2T6</accession>
<dbReference type="eggNOG" id="COG1309">
    <property type="taxonomic scope" value="Bacteria"/>
</dbReference>
<dbReference type="InterPro" id="IPR001647">
    <property type="entry name" value="HTH_TetR"/>
</dbReference>
<dbReference type="InterPro" id="IPR009057">
    <property type="entry name" value="Homeodomain-like_sf"/>
</dbReference>
<dbReference type="Pfam" id="PF00440">
    <property type="entry name" value="TetR_N"/>
    <property type="match status" value="1"/>
</dbReference>
<evidence type="ECO:0000256" key="4">
    <source>
        <dbReference type="PROSITE-ProRule" id="PRU00335"/>
    </source>
</evidence>
<keyword evidence="2 4" id="KW-0238">DNA-binding</keyword>
<dbReference type="AlphaFoldDB" id="D0L2T6"/>
<dbReference type="GO" id="GO:0000976">
    <property type="term" value="F:transcription cis-regulatory region binding"/>
    <property type="evidence" value="ECO:0007669"/>
    <property type="project" value="TreeGrafter"/>
</dbReference>
<evidence type="ECO:0000313" key="7">
    <source>
        <dbReference type="Proteomes" id="UP000001219"/>
    </source>
</evidence>
<dbReference type="STRING" id="526226.Gbro_0744"/>
<dbReference type="RefSeq" id="WP_012832643.1">
    <property type="nucleotide sequence ID" value="NC_013441.1"/>
</dbReference>
<reference evidence="6 7" key="2">
    <citation type="journal article" date="2010" name="Stand. Genomic Sci.">
        <title>Complete genome sequence of Gordonia bronchialis type strain (3410).</title>
        <authorList>
            <person name="Ivanova N."/>
            <person name="Sikorski J."/>
            <person name="Jando M."/>
            <person name="Lapidus A."/>
            <person name="Nolan M."/>
            <person name="Lucas S."/>
            <person name="Del Rio T.G."/>
            <person name="Tice H."/>
            <person name="Copeland A."/>
            <person name="Cheng J.F."/>
            <person name="Chen F."/>
            <person name="Bruce D."/>
            <person name="Goodwin L."/>
            <person name="Pitluck S."/>
            <person name="Mavromatis K."/>
            <person name="Ovchinnikova G."/>
            <person name="Pati A."/>
            <person name="Chen A."/>
            <person name="Palaniappan K."/>
            <person name="Land M."/>
            <person name="Hauser L."/>
            <person name="Chang Y.J."/>
            <person name="Jeffries C.D."/>
            <person name="Chain P."/>
            <person name="Saunders E."/>
            <person name="Han C."/>
            <person name="Detter J.C."/>
            <person name="Brettin T."/>
            <person name="Rohde M."/>
            <person name="Goker M."/>
            <person name="Bristow J."/>
            <person name="Eisen J.A."/>
            <person name="Markowitz V."/>
            <person name="Hugenholtz P."/>
            <person name="Klenk H.P."/>
            <person name="Kyrpides N.C."/>
        </authorList>
    </citation>
    <scope>NUCLEOTIDE SEQUENCE [LARGE SCALE GENOMIC DNA]</scope>
    <source>
        <strain evidence="7">ATCC 25592 / DSM 43247 / BCRC 13721 / JCM 3198 / KCTC 3076 / NBRC 16047 / NCTC 10667</strain>
    </source>
</reference>
<dbReference type="KEGG" id="gbr:Gbro_0744"/>
<dbReference type="GO" id="GO:0003700">
    <property type="term" value="F:DNA-binding transcription factor activity"/>
    <property type="evidence" value="ECO:0007669"/>
    <property type="project" value="TreeGrafter"/>
</dbReference>
<keyword evidence="3" id="KW-0804">Transcription</keyword>
<feature type="DNA-binding region" description="H-T-H motif" evidence="4">
    <location>
        <begin position="33"/>
        <end position="52"/>
    </location>
</feature>
<evidence type="ECO:0000259" key="5">
    <source>
        <dbReference type="PROSITE" id="PS50977"/>
    </source>
</evidence>
<dbReference type="InterPro" id="IPR050109">
    <property type="entry name" value="HTH-type_TetR-like_transc_reg"/>
</dbReference>
<dbReference type="EMBL" id="CP001802">
    <property type="protein sequence ID" value="ACY20061.1"/>
    <property type="molecule type" value="Genomic_DNA"/>
</dbReference>
<dbReference type="InterPro" id="IPR023772">
    <property type="entry name" value="DNA-bd_HTH_TetR-type_CS"/>
</dbReference>
<dbReference type="PROSITE" id="PS50977">
    <property type="entry name" value="HTH_TETR_2"/>
    <property type="match status" value="1"/>
</dbReference>
<dbReference type="Proteomes" id="UP000001219">
    <property type="component" value="Chromosome"/>
</dbReference>
<dbReference type="PANTHER" id="PTHR30055">
    <property type="entry name" value="HTH-TYPE TRANSCRIPTIONAL REGULATOR RUTR"/>
    <property type="match status" value="1"/>
</dbReference>
<reference evidence="7" key="1">
    <citation type="submission" date="2009-10" db="EMBL/GenBank/DDBJ databases">
        <title>The complete chromosome of Gordonia bronchialis DSM 43247.</title>
        <authorList>
            <consortium name="US DOE Joint Genome Institute (JGI-PGF)"/>
            <person name="Lucas S."/>
            <person name="Copeland A."/>
            <person name="Lapidus A."/>
            <person name="Glavina del Rio T."/>
            <person name="Dalin E."/>
            <person name="Tice H."/>
            <person name="Bruce D."/>
            <person name="Goodwin L."/>
            <person name="Pitluck S."/>
            <person name="Kyrpides N."/>
            <person name="Mavromatis K."/>
            <person name="Ivanova N."/>
            <person name="Ovchinnikova G."/>
            <person name="Saunders E."/>
            <person name="Brettin T."/>
            <person name="Detter J.C."/>
            <person name="Han C."/>
            <person name="Larimer F."/>
            <person name="Land M."/>
            <person name="Hauser L."/>
            <person name="Markowitz V."/>
            <person name="Cheng J.-F."/>
            <person name="Hugenholtz P."/>
            <person name="Woyke T."/>
            <person name="Wu D."/>
            <person name="Jando M."/>
            <person name="Schneider S."/>
            <person name="Goeker M."/>
            <person name="Klenk H.-P."/>
            <person name="Eisen J.A."/>
        </authorList>
    </citation>
    <scope>NUCLEOTIDE SEQUENCE [LARGE SCALE GENOMIC DNA]</scope>
    <source>
        <strain evidence="7">ATCC 25592 / DSM 43247 / BCRC 13721 / JCM 3198 / KCTC 3076 / NBRC 16047 / NCTC 10667</strain>
    </source>
</reference>
<evidence type="ECO:0000256" key="2">
    <source>
        <dbReference type="ARBA" id="ARBA00023125"/>
    </source>
</evidence>
<dbReference type="PANTHER" id="PTHR30055:SF234">
    <property type="entry name" value="HTH-TYPE TRANSCRIPTIONAL REGULATOR BETI"/>
    <property type="match status" value="1"/>
</dbReference>
<evidence type="ECO:0000256" key="1">
    <source>
        <dbReference type="ARBA" id="ARBA00023015"/>
    </source>
</evidence>
<keyword evidence="7" id="KW-1185">Reference proteome</keyword>
<name>D0L2T6_GORB4</name>
<gene>
    <name evidence="6" type="ordered locus">Gbro_0744</name>
</gene>
<sequence length="191" mass="20661">MNVTRDTSTATTRDVLLTAAERLFLSDGYDDVSVRAICSAAGANPAAVHYHFGSKDNLVVALLEDRLGPIWADPLDRVEPGSDSVRHIVGLIIDPLISLQGDPLGHLHLRLLSRFVLTHPKAPWTGRWFRIDSWARLLTASVPELDEAAAARRWAFAFDLILTRVGAAEPLHPVAVTALADFVTAGLSAPA</sequence>
<dbReference type="PRINTS" id="PR00455">
    <property type="entry name" value="HTHTETR"/>
</dbReference>
<feature type="domain" description="HTH tetR-type" evidence="5">
    <location>
        <begin position="10"/>
        <end position="70"/>
    </location>
</feature>
<dbReference type="PROSITE" id="PS01081">
    <property type="entry name" value="HTH_TETR_1"/>
    <property type="match status" value="1"/>
</dbReference>
<dbReference type="Gene3D" id="1.10.357.10">
    <property type="entry name" value="Tetracycline Repressor, domain 2"/>
    <property type="match status" value="1"/>
</dbReference>
<evidence type="ECO:0000313" key="6">
    <source>
        <dbReference type="EMBL" id="ACY20061.1"/>
    </source>
</evidence>
<protein>
    <submittedName>
        <fullName evidence="6">Regulatory protein TetR</fullName>
    </submittedName>
</protein>
<keyword evidence="1" id="KW-0805">Transcription regulation</keyword>